<keyword evidence="1" id="KW-0808">Transferase</keyword>
<dbReference type="Proteomes" id="UP000814140">
    <property type="component" value="Unassembled WGS sequence"/>
</dbReference>
<evidence type="ECO:0000313" key="1">
    <source>
        <dbReference type="EMBL" id="KAI0066155.1"/>
    </source>
</evidence>
<reference evidence="1" key="1">
    <citation type="submission" date="2021-03" db="EMBL/GenBank/DDBJ databases">
        <authorList>
            <consortium name="DOE Joint Genome Institute"/>
            <person name="Ahrendt S."/>
            <person name="Looney B.P."/>
            <person name="Miyauchi S."/>
            <person name="Morin E."/>
            <person name="Drula E."/>
            <person name="Courty P.E."/>
            <person name="Chicoki N."/>
            <person name="Fauchery L."/>
            <person name="Kohler A."/>
            <person name="Kuo A."/>
            <person name="Labutti K."/>
            <person name="Pangilinan J."/>
            <person name="Lipzen A."/>
            <person name="Riley R."/>
            <person name="Andreopoulos W."/>
            <person name="He G."/>
            <person name="Johnson J."/>
            <person name="Barry K.W."/>
            <person name="Grigoriev I.V."/>
            <person name="Nagy L."/>
            <person name="Hibbett D."/>
            <person name="Henrissat B."/>
            <person name="Matheny P.B."/>
            <person name="Labbe J."/>
            <person name="Martin F."/>
        </authorList>
    </citation>
    <scope>NUCLEOTIDE SEQUENCE</scope>
    <source>
        <strain evidence="1">HHB10654</strain>
    </source>
</reference>
<protein>
    <submittedName>
        <fullName evidence="1">ATP-NAD kinase</fullName>
    </submittedName>
</protein>
<organism evidence="1 2">
    <name type="scientific">Artomyces pyxidatus</name>
    <dbReference type="NCBI Taxonomy" id="48021"/>
    <lineage>
        <taxon>Eukaryota</taxon>
        <taxon>Fungi</taxon>
        <taxon>Dikarya</taxon>
        <taxon>Basidiomycota</taxon>
        <taxon>Agaricomycotina</taxon>
        <taxon>Agaricomycetes</taxon>
        <taxon>Russulales</taxon>
        <taxon>Auriscalpiaceae</taxon>
        <taxon>Artomyces</taxon>
    </lineage>
</organism>
<gene>
    <name evidence="1" type="ORF">BV25DRAFT_1912941</name>
</gene>
<keyword evidence="1" id="KW-0418">Kinase</keyword>
<comment type="caution">
    <text evidence="1">The sequence shown here is derived from an EMBL/GenBank/DDBJ whole genome shotgun (WGS) entry which is preliminary data.</text>
</comment>
<evidence type="ECO:0000313" key="2">
    <source>
        <dbReference type="Proteomes" id="UP000814140"/>
    </source>
</evidence>
<proteinExistence type="predicted"/>
<dbReference type="EMBL" id="MU277193">
    <property type="protein sequence ID" value="KAI0066155.1"/>
    <property type="molecule type" value="Genomic_DNA"/>
</dbReference>
<reference evidence="1" key="2">
    <citation type="journal article" date="2022" name="New Phytol.">
        <title>Evolutionary transition to the ectomycorrhizal habit in the genomes of a hyperdiverse lineage of mushroom-forming fungi.</title>
        <authorList>
            <person name="Looney B."/>
            <person name="Miyauchi S."/>
            <person name="Morin E."/>
            <person name="Drula E."/>
            <person name="Courty P.E."/>
            <person name="Kohler A."/>
            <person name="Kuo A."/>
            <person name="LaButti K."/>
            <person name="Pangilinan J."/>
            <person name="Lipzen A."/>
            <person name="Riley R."/>
            <person name="Andreopoulos W."/>
            <person name="He G."/>
            <person name="Johnson J."/>
            <person name="Nolan M."/>
            <person name="Tritt A."/>
            <person name="Barry K.W."/>
            <person name="Grigoriev I.V."/>
            <person name="Nagy L.G."/>
            <person name="Hibbett D."/>
            <person name="Henrissat B."/>
            <person name="Matheny P.B."/>
            <person name="Labbe J."/>
            <person name="Martin F.M."/>
        </authorList>
    </citation>
    <scope>NUCLEOTIDE SEQUENCE</scope>
    <source>
        <strain evidence="1">HHB10654</strain>
    </source>
</reference>
<sequence length="925" mass="101566">MPGPVLSPDTEVFSTPPSTPMQAAMPPDDGHMRPSLSRASSRPSNLHISETAADWKPDIVVVGQSPSVPNNKSPMHPNTPRASAANGQTNGHAKSSSHLPASVSATHSLPDDRPLASSPASYQPAGHILRSPHTPHSNQSPMMSPCFVHSNLDKGASFAEWLKTRHGVAAPGVGVARNLYPSDNQPSRPRRYRKTENGQVIPVPYEDGMGADNYEGDGYAEYEEDETSGSLTKQLAETAVGVREMSKQLGRARIKSNIQNVLIVTKARDNRLITLTRDLALYLMKKPRYGGRGLVVYVDHQLRTSRRFDAAGIERDHPELFVPFPRRRSSSNNSLSSVSTVSNDGHTTSGEEGQLRYWTAEMCSRSPHLFDFVVTLGGDGTVLFTSWLFQRIVPPVLPFALGSLGFLTNFDFADHQATMDSALESGIRVNLRMRFTCTVYRAVSREEMRRSPKSRRKAVKKGETGEIMMRNLEKGGWEALEGGYHNESQNKCSKDKEIMCFTTRPVECFEVLNDLVVDRGPSPYVSMLELFGDEHHMTTVQGDGLTISTPTGSTAYSLSAGGSLVHPEIPSILITPIAPHTLSFRPMLLPDSMEVRICVPFNSRSTAWVSFDGRGRVELKQGDHIKVTASKYPFPTVCADKQSTDWFHAISRTLKWNDRERQKSFVVVEEGPVKARKKHQNSVSSIDSAESQLRAPANSEASPTSSLGDVPGEEDDERDDSSDDDDSDYEDEEEEEEKFDIDDLTPETTTVDLKRPTSEQTHATAEAKATEQHEEAQAERAVEAIMGVKLARARASSRSRSGLRSGVDSPDRFAGPHPHVPPRHVQFAGDSTTPSPSESSASSASLDWRQPVHVVLGAGAEGAINPATHAREDLKTPTAAEHTGRRQRSKPRWQVEEEGAPHVHPRAFAVWGQDESDSNPSDSDL</sequence>
<name>A0ACB8TC53_9AGAM</name>
<accession>A0ACB8TC53</accession>
<keyword evidence="2" id="KW-1185">Reference proteome</keyword>